<evidence type="ECO:0000256" key="5">
    <source>
        <dbReference type="ARBA" id="ARBA00022692"/>
    </source>
</evidence>
<evidence type="ECO:0000256" key="9">
    <source>
        <dbReference type="ARBA" id="ARBA00023049"/>
    </source>
</evidence>
<dbReference type="Pfam" id="PF02163">
    <property type="entry name" value="Peptidase_M50"/>
    <property type="match status" value="1"/>
</dbReference>
<evidence type="ECO:0000256" key="1">
    <source>
        <dbReference type="ARBA" id="ARBA00001947"/>
    </source>
</evidence>
<dbReference type="CDD" id="cd06163">
    <property type="entry name" value="S2P-M50_PDZ_RseP-like"/>
    <property type="match status" value="1"/>
</dbReference>
<proteinExistence type="inferred from homology"/>
<keyword evidence="7 11" id="KW-0862">Zinc</keyword>
<evidence type="ECO:0000313" key="13">
    <source>
        <dbReference type="EMBL" id="MBC5695233.1"/>
    </source>
</evidence>
<dbReference type="PANTHER" id="PTHR42837">
    <property type="entry name" value="REGULATOR OF SIGMA-E PROTEASE RSEP"/>
    <property type="match status" value="1"/>
</dbReference>
<organism evidence="13 14">
    <name type="scientific">Agathobaculum hominis</name>
    <dbReference type="NCBI Taxonomy" id="2763014"/>
    <lineage>
        <taxon>Bacteria</taxon>
        <taxon>Bacillati</taxon>
        <taxon>Bacillota</taxon>
        <taxon>Clostridia</taxon>
        <taxon>Eubacteriales</taxon>
        <taxon>Butyricicoccaceae</taxon>
        <taxon>Agathobaculum</taxon>
    </lineage>
</organism>
<feature type="transmembrane region" description="Helical" evidence="11">
    <location>
        <begin position="6"/>
        <end position="26"/>
    </location>
</feature>
<name>A0ABR7GLQ5_9FIRM</name>
<evidence type="ECO:0000256" key="6">
    <source>
        <dbReference type="ARBA" id="ARBA00022801"/>
    </source>
</evidence>
<keyword evidence="11" id="KW-0479">Metal-binding</keyword>
<dbReference type="InterPro" id="IPR004387">
    <property type="entry name" value="Pept_M50_Zn"/>
</dbReference>
<feature type="transmembrane region" description="Helical" evidence="11">
    <location>
        <begin position="269"/>
        <end position="287"/>
    </location>
</feature>
<keyword evidence="4" id="KW-0645">Protease</keyword>
<dbReference type="NCBIfam" id="TIGR00054">
    <property type="entry name" value="RIP metalloprotease RseP"/>
    <property type="match status" value="1"/>
</dbReference>
<feature type="transmembrane region" description="Helical" evidence="11">
    <location>
        <begin position="91"/>
        <end position="113"/>
    </location>
</feature>
<dbReference type="PANTHER" id="PTHR42837:SF2">
    <property type="entry name" value="MEMBRANE METALLOPROTEASE ARASP2, CHLOROPLASTIC-RELATED"/>
    <property type="match status" value="1"/>
</dbReference>
<gene>
    <name evidence="13" type="primary">rseP</name>
    <name evidence="13" type="ORF">H8S02_04645</name>
</gene>
<dbReference type="EMBL" id="JACOPK010000003">
    <property type="protein sequence ID" value="MBC5695233.1"/>
    <property type="molecule type" value="Genomic_DNA"/>
</dbReference>
<feature type="transmembrane region" description="Helical" evidence="11">
    <location>
        <begin position="316"/>
        <end position="335"/>
    </location>
</feature>
<dbReference type="EC" id="3.4.24.-" evidence="11"/>
<keyword evidence="5 11" id="KW-0812">Transmembrane</keyword>
<evidence type="ECO:0000313" key="14">
    <source>
        <dbReference type="Proteomes" id="UP000641741"/>
    </source>
</evidence>
<evidence type="ECO:0000256" key="8">
    <source>
        <dbReference type="ARBA" id="ARBA00022989"/>
    </source>
</evidence>
<sequence>MQVLSIILAILAFGVLVIVHEFGHFITAKRGGVQVNEFWIGMGPTILKHEYHGTMYCLKLLPVGGACVMEGEDGESESEHAFGRARLRRRILIVAAGALMNFLIGFVILLFAVQAPTDNGFITTTVASISEGSSVLEGGLQEGDTIISIDGFRLLVRSDLNVAMGMSSSTTHSVKVRRGGETVELPSVPFEARIDDGEGGKLIGLTFGATPDTVVSRVQYAALTALDDARLVWVSLGQLLGGRVGVNDLAGPVGVASTMAVTARVNIRAFLQLVAFISINLGVMNLLPLPALDGGRLVFLIIEGIRRKPVPPKYEGLVHAAGLMLLLMLMVYVTGHDILRLLTGRMMQ</sequence>
<dbReference type="GO" id="GO:0008237">
    <property type="term" value="F:metallopeptidase activity"/>
    <property type="evidence" value="ECO:0007669"/>
    <property type="project" value="UniProtKB-KW"/>
</dbReference>
<feature type="domain" description="Peptidase M50" evidence="12">
    <location>
        <begin position="9"/>
        <end position="329"/>
    </location>
</feature>
<evidence type="ECO:0000259" key="12">
    <source>
        <dbReference type="Pfam" id="PF02163"/>
    </source>
</evidence>
<evidence type="ECO:0000256" key="11">
    <source>
        <dbReference type="RuleBase" id="RU362031"/>
    </source>
</evidence>
<dbReference type="SUPFAM" id="SSF50156">
    <property type="entry name" value="PDZ domain-like"/>
    <property type="match status" value="1"/>
</dbReference>
<evidence type="ECO:0000256" key="7">
    <source>
        <dbReference type="ARBA" id="ARBA00022833"/>
    </source>
</evidence>
<evidence type="ECO:0000256" key="2">
    <source>
        <dbReference type="ARBA" id="ARBA00004141"/>
    </source>
</evidence>
<evidence type="ECO:0000256" key="3">
    <source>
        <dbReference type="ARBA" id="ARBA00007931"/>
    </source>
</evidence>
<protein>
    <recommendedName>
        <fullName evidence="11">Zinc metalloprotease</fullName>
        <ecNumber evidence="11">3.4.24.-</ecNumber>
    </recommendedName>
</protein>
<comment type="cofactor">
    <cofactor evidence="1 11">
        <name>Zn(2+)</name>
        <dbReference type="ChEBI" id="CHEBI:29105"/>
    </cofactor>
</comment>
<accession>A0ABR7GLQ5</accession>
<comment type="subcellular location">
    <subcellularLocation>
        <location evidence="2">Membrane</location>
        <topology evidence="2">Multi-pass membrane protein</topology>
    </subcellularLocation>
</comment>
<keyword evidence="6 11" id="KW-0378">Hydrolase</keyword>
<keyword evidence="8 11" id="KW-1133">Transmembrane helix</keyword>
<dbReference type="RefSeq" id="WP_186969511.1">
    <property type="nucleotide sequence ID" value="NZ_JACOPK010000003.1"/>
</dbReference>
<keyword evidence="10 11" id="KW-0472">Membrane</keyword>
<dbReference type="InterPro" id="IPR036034">
    <property type="entry name" value="PDZ_sf"/>
</dbReference>
<dbReference type="InterPro" id="IPR008915">
    <property type="entry name" value="Peptidase_M50"/>
</dbReference>
<comment type="similarity">
    <text evidence="3 11">Belongs to the peptidase M50B family.</text>
</comment>
<keyword evidence="14" id="KW-1185">Reference proteome</keyword>
<comment type="caution">
    <text evidence="13">The sequence shown here is derived from an EMBL/GenBank/DDBJ whole genome shotgun (WGS) entry which is preliminary data.</text>
</comment>
<evidence type="ECO:0000256" key="10">
    <source>
        <dbReference type="ARBA" id="ARBA00023136"/>
    </source>
</evidence>
<reference evidence="13 14" key="1">
    <citation type="submission" date="2020-08" db="EMBL/GenBank/DDBJ databases">
        <title>Genome public.</title>
        <authorList>
            <person name="Liu C."/>
            <person name="Sun Q."/>
        </authorList>
    </citation>
    <scope>NUCLEOTIDE SEQUENCE [LARGE SCALE GENOMIC DNA]</scope>
    <source>
        <strain evidence="13 14">M2</strain>
    </source>
</reference>
<keyword evidence="9 11" id="KW-0482">Metalloprotease</keyword>
<dbReference type="Gene3D" id="2.30.42.10">
    <property type="match status" value="1"/>
</dbReference>
<evidence type="ECO:0000256" key="4">
    <source>
        <dbReference type="ARBA" id="ARBA00022670"/>
    </source>
</evidence>
<dbReference type="Proteomes" id="UP000641741">
    <property type="component" value="Unassembled WGS sequence"/>
</dbReference>